<evidence type="ECO:0000256" key="6">
    <source>
        <dbReference type="SAM" id="MobiDB-lite"/>
    </source>
</evidence>
<dbReference type="InterPro" id="IPR004182">
    <property type="entry name" value="GRAM"/>
</dbReference>
<evidence type="ECO:0000256" key="1">
    <source>
        <dbReference type="ARBA" id="ARBA00004167"/>
    </source>
</evidence>
<feature type="transmembrane region" description="Helical" evidence="7">
    <location>
        <begin position="736"/>
        <end position="759"/>
    </location>
</feature>
<dbReference type="PANTHER" id="PTHR23319:SF34">
    <property type="entry name" value="C2 DOMAIN-CONTAINING PROTEIN"/>
    <property type="match status" value="1"/>
</dbReference>
<keyword evidence="4 7" id="KW-1133">Transmembrane helix</keyword>
<evidence type="ECO:0000313" key="9">
    <source>
        <dbReference type="EMBL" id="KAL2918071.1"/>
    </source>
</evidence>
<organism evidence="9 10">
    <name type="scientific">Polyrhizophydium stewartii</name>
    <dbReference type="NCBI Taxonomy" id="2732419"/>
    <lineage>
        <taxon>Eukaryota</taxon>
        <taxon>Fungi</taxon>
        <taxon>Fungi incertae sedis</taxon>
        <taxon>Chytridiomycota</taxon>
        <taxon>Chytridiomycota incertae sedis</taxon>
        <taxon>Chytridiomycetes</taxon>
        <taxon>Rhizophydiales</taxon>
        <taxon>Rhizophydiales incertae sedis</taxon>
        <taxon>Polyrhizophydium</taxon>
    </lineage>
</organism>
<protein>
    <recommendedName>
        <fullName evidence="8">VASt domain-containing protein</fullName>
    </recommendedName>
</protein>
<feature type="region of interest" description="Disordered" evidence="6">
    <location>
        <begin position="368"/>
        <end position="429"/>
    </location>
</feature>
<feature type="region of interest" description="Disordered" evidence="6">
    <location>
        <begin position="128"/>
        <end position="165"/>
    </location>
</feature>
<evidence type="ECO:0000256" key="7">
    <source>
        <dbReference type="SAM" id="Phobius"/>
    </source>
</evidence>
<evidence type="ECO:0000313" key="10">
    <source>
        <dbReference type="Proteomes" id="UP001527925"/>
    </source>
</evidence>
<feature type="compositionally biased region" description="Polar residues" evidence="6">
    <location>
        <begin position="28"/>
        <end position="37"/>
    </location>
</feature>
<keyword evidence="5 7" id="KW-0472">Membrane</keyword>
<comment type="similarity">
    <text evidence="2">Belongs to the YSP2 family.</text>
</comment>
<comment type="subcellular location">
    <subcellularLocation>
        <location evidence="1">Membrane</location>
        <topology evidence="1">Single-pass membrane protein</topology>
    </subcellularLocation>
</comment>
<reference evidence="9 10" key="1">
    <citation type="submission" date="2023-09" db="EMBL/GenBank/DDBJ databases">
        <title>Pangenome analysis of Batrachochytrium dendrobatidis and related Chytrids.</title>
        <authorList>
            <person name="Yacoub M.N."/>
            <person name="Stajich J.E."/>
            <person name="James T.Y."/>
        </authorList>
    </citation>
    <scope>NUCLEOTIDE SEQUENCE [LARGE SCALE GENOMIC DNA]</scope>
    <source>
        <strain evidence="9 10">JEL0888</strain>
    </source>
</reference>
<dbReference type="Pfam" id="PF02893">
    <property type="entry name" value="GRAM"/>
    <property type="match status" value="1"/>
</dbReference>
<proteinExistence type="inferred from homology"/>
<dbReference type="PROSITE" id="PS51778">
    <property type="entry name" value="VAST"/>
    <property type="match status" value="1"/>
</dbReference>
<evidence type="ECO:0000259" key="8">
    <source>
        <dbReference type="PROSITE" id="PS51778"/>
    </source>
</evidence>
<evidence type="ECO:0000256" key="4">
    <source>
        <dbReference type="ARBA" id="ARBA00022989"/>
    </source>
</evidence>
<sequence>MASTTSSMLSVDAADPLRPANPHRRSRSFSGMPTIASQHPAGLAAPATGTRAPPRRRDVRPPDADGQASPPSGSSPQLATAAAPYDGTKLPRAATSSPQLAAPTPTSSRSTLTAKFFNSVVDFARRPLSPSPSAPAQAAAAPAAEAEEPPGPPRPPTPPPLPTPEVLAALRPPVFFNVAGETRELHPATGLPYAPEDRNEEFHKIFGSAIPADERLITDFVCAYNIGVLVDGKLWISEHHLCFRGWTSKPTIIIDMWSITHIEKRSFAAVVPNAIEVETADAKHFFGTVFPPRNPKYNLMVKLWCVHVDFQSLARKKPDMSRLRCFCGELAAKGSTDKCDVCIKKEVMRNKNSSVMDFYHLAAPSDDTLSRSPMRGRGSTQGGGYSPSFSGSSRAGSELLEDRDGDGDGDDDDFDNDDCTTDGSEKCDVPAPTEAVDCNCIANPVRTFAEEGFTCVLDMVLPLTLDELWAEWFSCPQSPNFYVRFFSGVRQFRELQLGPWVSSEERDSVVVPIGQISDYSQYDVKLSAVRPGLHRTTQYIVPINAPIGPKQTRSINNDNILAHKRGHFVCQEVHSVSPDVSDAFYNIGRTCFSYVSPTETRVRLHWKVVFTKSSMTKAIVSRITVEQMRSLWESFAKYIAENYRRPGDDSSESSKPRVLDRDGSTATVVQSPVSGTPPRSPMSSPSPLARTDAAAAAAASASPVSDIFSIAAGSAGFAVSIVSATISPVMSHPSRLVPVLLVFLFVMVILNTMTLVMVVRVLDRSEMRFAALLAQRGGAAVSGTLPV</sequence>
<accession>A0ABR4NEX0</accession>
<comment type="caution">
    <text evidence="9">The sequence shown here is derived from an EMBL/GenBank/DDBJ whole genome shotgun (WGS) entry which is preliminary data.</text>
</comment>
<feature type="compositionally biased region" description="Basic and acidic residues" evidence="6">
    <location>
        <begin position="645"/>
        <end position="663"/>
    </location>
</feature>
<keyword evidence="10" id="KW-1185">Reference proteome</keyword>
<feature type="region of interest" description="Disordered" evidence="6">
    <location>
        <begin position="645"/>
        <end position="688"/>
    </location>
</feature>
<dbReference type="InterPro" id="IPR011993">
    <property type="entry name" value="PH-like_dom_sf"/>
</dbReference>
<gene>
    <name evidence="9" type="ORF">HK105_202485</name>
</gene>
<feature type="region of interest" description="Disordered" evidence="6">
    <location>
        <begin position="1"/>
        <end position="109"/>
    </location>
</feature>
<dbReference type="Proteomes" id="UP001527925">
    <property type="component" value="Unassembled WGS sequence"/>
</dbReference>
<dbReference type="Pfam" id="PF16016">
    <property type="entry name" value="VASt"/>
    <property type="match status" value="1"/>
</dbReference>
<evidence type="ECO:0000256" key="2">
    <source>
        <dbReference type="ARBA" id="ARBA00006582"/>
    </source>
</evidence>
<feature type="compositionally biased region" description="Polar residues" evidence="6">
    <location>
        <begin position="664"/>
        <end position="673"/>
    </location>
</feature>
<dbReference type="Gene3D" id="2.30.29.30">
    <property type="entry name" value="Pleckstrin-homology domain (PH domain)/Phosphotyrosine-binding domain (PTB)"/>
    <property type="match status" value="1"/>
</dbReference>
<feature type="compositionally biased region" description="Polar residues" evidence="6">
    <location>
        <begin position="94"/>
        <end position="109"/>
    </location>
</feature>
<feature type="compositionally biased region" description="Low complexity" evidence="6">
    <location>
        <begin position="40"/>
        <end position="52"/>
    </location>
</feature>
<feature type="compositionally biased region" description="Low complexity" evidence="6">
    <location>
        <begin position="134"/>
        <end position="144"/>
    </location>
</feature>
<name>A0ABR4NEX0_9FUNG</name>
<dbReference type="InterPro" id="IPR031968">
    <property type="entry name" value="VASt"/>
</dbReference>
<feature type="compositionally biased region" description="Pro residues" evidence="6">
    <location>
        <begin position="149"/>
        <end position="163"/>
    </location>
</feature>
<feature type="compositionally biased region" description="Acidic residues" evidence="6">
    <location>
        <begin position="399"/>
        <end position="420"/>
    </location>
</feature>
<keyword evidence="3 7" id="KW-0812">Transmembrane</keyword>
<dbReference type="SMART" id="SM00568">
    <property type="entry name" value="GRAM"/>
    <property type="match status" value="1"/>
</dbReference>
<dbReference type="InterPro" id="IPR051482">
    <property type="entry name" value="Cholesterol_transport"/>
</dbReference>
<evidence type="ECO:0000256" key="5">
    <source>
        <dbReference type="ARBA" id="ARBA00023136"/>
    </source>
</evidence>
<dbReference type="PANTHER" id="PTHR23319">
    <property type="entry name" value="GRAM DOMAIN CONTAINING 1B, ISOFORM E"/>
    <property type="match status" value="1"/>
</dbReference>
<feature type="domain" description="VASt" evidence="8">
    <location>
        <begin position="452"/>
        <end position="643"/>
    </location>
</feature>
<evidence type="ECO:0000256" key="3">
    <source>
        <dbReference type="ARBA" id="ARBA00022692"/>
    </source>
</evidence>
<feature type="compositionally biased region" description="Low complexity" evidence="6">
    <location>
        <begin position="386"/>
        <end position="397"/>
    </location>
</feature>
<dbReference type="EMBL" id="JADGIZ020000008">
    <property type="protein sequence ID" value="KAL2918071.1"/>
    <property type="molecule type" value="Genomic_DNA"/>
</dbReference>
<feature type="compositionally biased region" description="Low complexity" evidence="6">
    <location>
        <begin position="674"/>
        <end position="688"/>
    </location>
</feature>